<dbReference type="Proteomes" id="UP000192929">
    <property type="component" value="Unassembled WGS sequence"/>
</dbReference>
<feature type="transmembrane region" description="Helical" evidence="1">
    <location>
        <begin position="7"/>
        <end position="25"/>
    </location>
</feature>
<evidence type="ECO:0000313" key="3">
    <source>
        <dbReference type="Proteomes" id="UP000192929"/>
    </source>
</evidence>
<accession>A0A1X7CUZ7</accession>
<dbReference type="RefSeq" id="WP_143467395.1">
    <property type="nucleotide sequence ID" value="NZ_FXAC01000006.1"/>
</dbReference>
<reference evidence="3" key="1">
    <citation type="submission" date="2017-04" db="EMBL/GenBank/DDBJ databases">
        <authorList>
            <person name="Varghese N."/>
            <person name="Submissions S."/>
        </authorList>
    </citation>
    <scope>NUCLEOTIDE SEQUENCE [LARGE SCALE GENOMIC DNA]</scope>
    <source>
        <strain evidence="3">NIO-1021</strain>
    </source>
</reference>
<feature type="transmembrane region" description="Helical" evidence="1">
    <location>
        <begin position="45"/>
        <end position="67"/>
    </location>
</feature>
<keyword evidence="1" id="KW-0812">Transmembrane</keyword>
<keyword evidence="3" id="KW-1185">Reference proteome</keyword>
<sequence length="91" mass="9726">MTLASRRLCAVAALLYSVWVLYPLVNRELHPWTSFVSECVVADLAGATVLRTVDAVVGVVLAGVTAFSSARLRTLWRALPNGTRGTDGPAK</sequence>
<keyword evidence="1" id="KW-1133">Transmembrane helix</keyword>
<keyword evidence="1" id="KW-0472">Membrane</keyword>
<protein>
    <submittedName>
        <fullName evidence="2">Uncharacterized protein</fullName>
    </submittedName>
</protein>
<proteinExistence type="predicted"/>
<gene>
    <name evidence="2" type="ORF">SAMN06296028_10657</name>
</gene>
<dbReference type="EMBL" id="FXAC01000006">
    <property type="protein sequence ID" value="SMF03635.1"/>
    <property type="molecule type" value="Genomic_DNA"/>
</dbReference>
<dbReference type="AlphaFoldDB" id="A0A1X7CUZ7"/>
<organism evidence="2 3">
    <name type="scientific">Kocuria marina subsp. indica</name>
    <dbReference type="NCBI Taxonomy" id="1049583"/>
    <lineage>
        <taxon>Bacteria</taxon>
        <taxon>Bacillati</taxon>
        <taxon>Actinomycetota</taxon>
        <taxon>Actinomycetes</taxon>
        <taxon>Micrococcales</taxon>
        <taxon>Micrococcaceae</taxon>
        <taxon>Kocuria</taxon>
    </lineage>
</organism>
<evidence type="ECO:0000256" key="1">
    <source>
        <dbReference type="SAM" id="Phobius"/>
    </source>
</evidence>
<name>A0A1X7CUZ7_9MICC</name>
<evidence type="ECO:0000313" key="2">
    <source>
        <dbReference type="EMBL" id="SMF03635.1"/>
    </source>
</evidence>